<feature type="repeat" description="PPR" evidence="3">
    <location>
        <begin position="500"/>
        <end position="534"/>
    </location>
</feature>
<dbReference type="RefSeq" id="XP_031401629.1">
    <property type="nucleotide sequence ID" value="XM_031545769.1"/>
</dbReference>
<dbReference type="PANTHER" id="PTHR47939">
    <property type="entry name" value="MEMBRANE-ASSOCIATED SALT-INDUCIBLE PROTEIN-LIKE"/>
    <property type="match status" value="1"/>
</dbReference>
<dbReference type="Pfam" id="PF13812">
    <property type="entry name" value="PPR_3"/>
    <property type="match status" value="1"/>
</dbReference>
<dbReference type="Proteomes" id="UP000197138">
    <property type="component" value="Unassembled WGS sequence"/>
</dbReference>
<dbReference type="Pfam" id="PF12854">
    <property type="entry name" value="PPR_1"/>
    <property type="match status" value="1"/>
</dbReference>
<dbReference type="InterPro" id="IPR011990">
    <property type="entry name" value="TPR-like_helical_dom_sf"/>
</dbReference>
<feature type="repeat" description="PPR" evidence="3">
    <location>
        <begin position="395"/>
        <end position="425"/>
    </location>
</feature>
<evidence type="ECO:0000256" key="3">
    <source>
        <dbReference type="PROSITE-ProRule" id="PRU00708"/>
    </source>
</evidence>
<evidence type="ECO:0000256" key="2">
    <source>
        <dbReference type="ARBA" id="ARBA00022737"/>
    </source>
</evidence>
<proteinExistence type="inferred from homology"/>
<feature type="repeat" description="PPR" evidence="3">
    <location>
        <begin position="255"/>
        <end position="289"/>
    </location>
</feature>
<reference evidence="4" key="2">
    <citation type="submission" date="2017-06" db="EMBL/GenBank/DDBJ databases">
        <title>The pomegranate genome and the genomics of punicalagin biosynthesis.</title>
        <authorList>
            <person name="Xu C."/>
        </authorList>
    </citation>
    <scope>NUCLEOTIDE SEQUENCE [LARGE SCALE GENOMIC DNA]</scope>
    <source>
        <tissue evidence="4">Fresh leaf</tissue>
    </source>
</reference>
<keyword evidence="6" id="KW-1185">Reference proteome</keyword>
<feature type="repeat" description="PPR" evidence="3">
    <location>
        <begin position="224"/>
        <end position="254"/>
    </location>
</feature>
<dbReference type="Pfam" id="PF01535">
    <property type="entry name" value="PPR"/>
    <property type="match status" value="3"/>
</dbReference>
<feature type="repeat" description="PPR" evidence="3">
    <location>
        <begin position="325"/>
        <end position="359"/>
    </location>
</feature>
<feature type="repeat" description="PPR" evidence="3">
    <location>
        <begin position="189"/>
        <end position="223"/>
    </location>
</feature>
<dbReference type="AlphaFoldDB" id="A0A218W8B0"/>
<feature type="repeat" description="PPR" evidence="3">
    <location>
        <begin position="290"/>
        <end position="324"/>
    </location>
</feature>
<feature type="repeat" description="PPR" evidence="3">
    <location>
        <begin position="570"/>
        <end position="604"/>
    </location>
</feature>
<dbReference type="Proteomes" id="UP000515151">
    <property type="component" value="Chromosome 6"/>
</dbReference>
<reference evidence="6" key="3">
    <citation type="journal article" date="2020" name="Plant Biotechnol. J.">
        <title>The pomegranate (Punica granatum L.) draft genome dissects genetic divergence between soft- and hard-seeded cultivars.</title>
        <authorList>
            <person name="Luo X."/>
            <person name="Li H."/>
            <person name="Wu Z."/>
            <person name="Yao W."/>
            <person name="Zhao P."/>
            <person name="Cao D."/>
            <person name="Yu H."/>
            <person name="Li K."/>
            <person name="Poudel K."/>
            <person name="Zhao D."/>
            <person name="Zhang F."/>
            <person name="Xia X."/>
            <person name="Chen L."/>
            <person name="Wang Q."/>
            <person name="Jing D."/>
            <person name="Cao S."/>
        </authorList>
    </citation>
    <scope>NUCLEOTIDE SEQUENCE [LARGE SCALE GENOMIC DNA]</scope>
</reference>
<dbReference type="InterPro" id="IPR002885">
    <property type="entry name" value="PPR_rpt"/>
</dbReference>
<evidence type="ECO:0000313" key="4">
    <source>
        <dbReference type="EMBL" id="OWM68332.1"/>
    </source>
</evidence>
<evidence type="ECO:0000313" key="5">
    <source>
        <dbReference type="Proteomes" id="UP000197138"/>
    </source>
</evidence>
<dbReference type="NCBIfam" id="TIGR00756">
    <property type="entry name" value="PPR"/>
    <property type="match status" value="9"/>
</dbReference>
<dbReference type="PROSITE" id="PS51375">
    <property type="entry name" value="PPR"/>
    <property type="match status" value="10"/>
</dbReference>
<dbReference type="Pfam" id="PF13041">
    <property type="entry name" value="PPR_2"/>
    <property type="match status" value="3"/>
</dbReference>
<dbReference type="GeneID" id="116211404"/>
<dbReference type="Gene3D" id="1.25.40.10">
    <property type="entry name" value="Tetratricopeptide repeat domain"/>
    <property type="match status" value="6"/>
</dbReference>
<sequence length="641" mass="72014">MLRLCKSSRLSHNSSPVTQQISLLLFLSKPISSSALPRSPSSSSSTLVPSHDHIARLILDQKTASSALHAFQWAASLPGFTHSQSTYRALVHKLCSFRRFDAVHHLLDEMSGSIGSPPDEDIFLTIVRGLGRARMIKDSIKVLDLVRKFDREPSLKVYNSVLDVLVKEDIDVAREFYRKKMMGHGVEGDEYTFGILMKGLCLTNRIGDGFKLLQVMKLSSVKPNTVIYNTLLHALCKNGKVGRARSLMSEMDEPNDVTFNILISGYCKEENLVQALVLLEKSFSLGFVPDLVTVTKVLELLCNSGRVMEAVEVLERVESKGGAVDVVAYNALIKGFCNSEKVKLGRRLMKDMESKGCLPNLDTYNVLITGFCDSNMLDAAMELFDEMKTDGVRWNFDTFDGLIHGLCSGGRVQDGFKILELMEENKGGSSGRISPYNSILYGLYREGQMHEALDFMIRMERLFPRQVERSSRILRSCREASMDDAMRVYEQMNDEGGSTSVIVYDALIRGFCEEDRVRESFEIMNEMISSRYFPTASTFNCLINTFCQQGKVPSGLKLLEDLVGRGCMPDGESYAPLIDGFCRTRDLPRAWKVLVQMVEKGVCPNYLVWECLLRCLTQDTAWSESDHISRICNLSQQDTET</sequence>
<reference evidence="7" key="4">
    <citation type="submission" date="2025-04" db="UniProtKB">
        <authorList>
            <consortium name="RefSeq"/>
        </authorList>
    </citation>
    <scope>IDENTIFICATION</scope>
    <source>
        <tissue evidence="7">Leaf</tissue>
    </source>
</reference>
<name>A0A218W8B0_PUNGR</name>
<dbReference type="PANTHER" id="PTHR47939:SF5">
    <property type="entry name" value="PENTACOTRIPEPTIDE-REPEAT REGION OF PRORP DOMAIN-CONTAINING PROTEIN"/>
    <property type="match status" value="1"/>
</dbReference>
<evidence type="ECO:0000313" key="6">
    <source>
        <dbReference type="Proteomes" id="UP000515151"/>
    </source>
</evidence>
<keyword evidence="2" id="KW-0677">Repeat</keyword>
<evidence type="ECO:0000313" key="7">
    <source>
        <dbReference type="RefSeq" id="XP_031401629.1"/>
    </source>
</evidence>
<accession>A0A218W8B0</accession>
<organism evidence="4 5">
    <name type="scientific">Punica granatum</name>
    <name type="common">Pomegranate</name>
    <dbReference type="NCBI Taxonomy" id="22663"/>
    <lineage>
        <taxon>Eukaryota</taxon>
        <taxon>Viridiplantae</taxon>
        <taxon>Streptophyta</taxon>
        <taxon>Embryophyta</taxon>
        <taxon>Tracheophyta</taxon>
        <taxon>Spermatophyta</taxon>
        <taxon>Magnoliopsida</taxon>
        <taxon>eudicotyledons</taxon>
        <taxon>Gunneridae</taxon>
        <taxon>Pentapetalae</taxon>
        <taxon>rosids</taxon>
        <taxon>malvids</taxon>
        <taxon>Myrtales</taxon>
        <taxon>Lythraceae</taxon>
        <taxon>Punica</taxon>
    </lineage>
</organism>
<dbReference type="EMBL" id="MTKT01005034">
    <property type="protein sequence ID" value="OWM68332.1"/>
    <property type="molecule type" value="Genomic_DNA"/>
</dbReference>
<dbReference type="OrthoDB" id="185373at2759"/>
<dbReference type="InterPro" id="IPR050667">
    <property type="entry name" value="PPR-containing_protein"/>
</dbReference>
<comment type="similarity">
    <text evidence="1">Belongs to the PPR family. P subfamily.</text>
</comment>
<feature type="repeat" description="PPR" evidence="3">
    <location>
        <begin position="535"/>
        <end position="569"/>
    </location>
</feature>
<protein>
    <submittedName>
        <fullName evidence="7">Pentatricopeptide repeat-containing protein At2g17525, mitochondrial</fullName>
    </submittedName>
</protein>
<evidence type="ECO:0000256" key="1">
    <source>
        <dbReference type="ARBA" id="ARBA00007626"/>
    </source>
</evidence>
<gene>
    <name evidence="7" type="primary">LOC116211404</name>
    <name evidence="4" type="ORF">CDL15_Pgr004814</name>
</gene>
<feature type="repeat" description="PPR" evidence="3">
    <location>
        <begin position="360"/>
        <end position="394"/>
    </location>
</feature>
<reference evidence="5" key="1">
    <citation type="journal article" date="2017" name="Plant J.">
        <title>The pomegranate (Punica granatum L.) genome and the genomics of punicalagin biosynthesis.</title>
        <authorList>
            <person name="Qin G."/>
            <person name="Xu C."/>
            <person name="Ming R."/>
            <person name="Tang H."/>
            <person name="Guyot R."/>
            <person name="Kramer E.M."/>
            <person name="Hu Y."/>
            <person name="Yi X."/>
            <person name="Qi Y."/>
            <person name="Xu X."/>
            <person name="Gao Z."/>
            <person name="Pan H."/>
            <person name="Jian J."/>
            <person name="Tian Y."/>
            <person name="Yue Z."/>
            <person name="Xu Y."/>
        </authorList>
    </citation>
    <scope>NUCLEOTIDE SEQUENCE [LARGE SCALE GENOMIC DNA]</scope>
    <source>
        <strain evidence="5">cv. Dabenzi</strain>
    </source>
</reference>